<evidence type="ECO:0000256" key="1">
    <source>
        <dbReference type="ARBA" id="ARBA00022574"/>
    </source>
</evidence>
<dbReference type="SMART" id="SM00320">
    <property type="entry name" value="WD40"/>
    <property type="match status" value="1"/>
</dbReference>
<evidence type="ECO:0000256" key="2">
    <source>
        <dbReference type="ARBA" id="ARBA00022737"/>
    </source>
</evidence>
<accession>A0ABT3B265</accession>
<evidence type="ECO:0000313" key="4">
    <source>
        <dbReference type="EMBL" id="MCV3215465.1"/>
    </source>
</evidence>
<dbReference type="InterPro" id="IPR036322">
    <property type="entry name" value="WD40_repeat_dom_sf"/>
</dbReference>
<sequence>MRTAILASGSGDKTVKIWHLAKKEPETLKRHGEYSWSGSVNSVAFSPDSKKLASASDDKTVKLWDVLTAKEICGFQS</sequence>
<reference evidence="4 5" key="1">
    <citation type="submission" date="2022-10" db="EMBL/GenBank/DDBJ databases">
        <title>Identification of biosynthetic pathway for the production of the potent trypsin inhibitor radiosumin.</title>
        <authorList>
            <person name="Fewer D.P."/>
            <person name="Delbaje E."/>
            <person name="Ouyang X."/>
            <person name="Agostino P.D."/>
            <person name="Wahlsten M."/>
            <person name="Jokela J."/>
            <person name="Permi P."/>
            <person name="Haapaniemi E."/>
            <person name="Koistinen H."/>
        </authorList>
    </citation>
    <scope>NUCLEOTIDE SEQUENCE [LARGE SCALE GENOMIC DNA]</scope>
    <source>
        <strain evidence="4 5">NIES-515</strain>
    </source>
</reference>
<dbReference type="Pfam" id="PF00400">
    <property type="entry name" value="WD40"/>
    <property type="match status" value="2"/>
</dbReference>
<keyword evidence="1 3" id="KW-0853">WD repeat</keyword>
<dbReference type="PANTHER" id="PTHR22847">
    <property type="entry name" value="WD40 REPEAT PROTEIN"/>
    <property type="match status" value="1"/>
</dbReference>
<dbReference type="PRINTS" id="PR00320">
    <property type="entry name" value="GPROTEINBRPT"/>
</dbReference>
<dbReference type="InterPro" id="IPR015943">
    <property type="entry name" value="WD40/YVTN_repeat-like_dom_sf"/>
</dbReference>
<dbReference type="PROSITE" id="PS50294">
    <property type="entry name" value="WD_REPEATS_REGION"/>
    <property type="match status" value="1"/>
</dbReference>
<evidence type="ECO:0000313" key="5">
    <source>
        <dbReference type="Proteomes" id="UP001526143"/>
    </source>
</evidence>
<keyword evidence="5" id="KW-1185">Reference proteome</keyword>
<feature type="repeat" description="WD" evidence="3">
    <location>
        <begin position="1"/>
        <end position="28"/>
    </location>
</feature>
<dbReference type="PROSITE" id="PS50082">
    <property type="entry name" value="WD_REPEATS_2"/>
    <property type="match status" value="2"/>
</dbReference>
<feature type="repeat" description="WD" evidence="3">
    <location>
        <begin position="33"/>
        <end position="66"/>
    </location>
</feature>
<dbReference type="PROSITE" id="PS00678">
    <property type="entry name" value="WD_REPEATS_1"/>
    <property type="match status" value="1"/>
</dbReference>
<proteinExistence type="predicted"/>
<gene>
    <name evidence="4" type="ORF">OGM63_18425</name>
</gene>
<dbReference type="InterPro" id="IPR001680">
    <property type="entry name" value="WD40_rpt"/>
</dbReference>
<keyword evidence="2" id="KW-0677">Repeat</keyword>
<dbReference type="PANTHER" id="PTHR22847:SF637">
    <property type="entry name" value="WD REPEAT DOMAIN 5B"/>
    <property type="match status" value="1"/>
</dbReference>
<dbReference type="InterPro" id="IPR020472">
    <property type="entry name" value="WD40_PAC1"/>
</dbReference>
<protein>
    <submittedName>
        <fullName evidence="4">Uncharacterized protein</fullName>
    </submittedName>
</protein>
<evidence type="ECO:0000256" key="3">
    <source>
        <dbReference type="PROSITE-ProRule" id="PRU00221"/>
    </source>
</evidence>
<dbReference type="SUPFAM" id="SSF50978">
    <property type="entry name" value="WD40 repeat-like"/>
    <property type="match status" value="1"/>
</dbReference>
<comment type="caution">
    <text evidence="4">The sequence shown here is derived from an EMBL/GenBank/DDBJ whole genome shotgun (WGS) entry which is preliminary data.</text>
</comment>
<dbReference type="Proteomes" id="UP001526143">
    <property type="component" value="Unassembled WGS sequence"/>
</dbReference>
<name>A0ABT3B265_9CYAN</name>
<dbReference type="EMBL" id="JAOWRF010000259">
    <property type="protein sequence ID" value="MCV3215465.1"/>
    <property type="molecule type" value="Genomic_DNA"/>
</dbReference>
<dbReference type="Gene3D" id="2.130.10.10">
    <property type="entry name" value="YVTN repeat-like/Quinoprotein amine dehydrogenase"/>
    <property type="match status" value="1"/>
</dbReference>
<dbReference type="InterPro" id="IPR019775">
    <property type="entry name" value="WD40_repeat_CS"/>
</dbReference>
<organism evidence="4 5">
    <name type="scientific">Plectonema radiosum NIES-515</name>
    <dbReference type="NCBI Taxonomy" id="2986073"/>
    <lineage>
        <taxon>Bacteria</taxon>
        <taxon>Bacillati</taxon>
        <taxon>Cyanobacteriota</taxon>
        <taxon>Cyanophyceae</taxon>
        <taxon>Oscillatoriophycideae</taxon>
        <taxon>Oscillatoriales</taxon>
        <taxon>Microcoleaceae</taxon>
        <taxon>Plectonema</taxon>
    </lineage>
</organism>